<sequence length="143" mass="16209">LSLAWNKEVPLIHPPIPLIQRSLNKISNEGCLAVFIHPRWTAQPWWVDLQSMMVNSIILGQCKELLEAGGRMRKKRRHLPPGQLQISILEGKKEKKSIKQYQNRGVQMKQALKEQSVAGIVSGVDIGKELDNLKNIGTKQEEI</sequence>
<proteinExistence type="predicted"/>
<name>A0A5J4TDM7_9EUKA</name>
<dbReference type="AlphaFoldDB" id="A0A5J4TDM7"/>
<reference evidence="1 2" key="1">
    <citation type="submission" date="2019-03" db="EMBL/GenBank/DDBJ databases">
        <title>Single cell metagenomics reveals metabolic interactions within the superorganism composed of flagellate Streblomastix strix and complex community of Bacteroidetes bacteria on its surface.</title>
        <authorList>
            <person name="Treitli S.C."/>
            <person name="Kolisko M."/>
            <person name="Husnik F."/>
            <person name="Keeling P."/>
            <person name="Hampl V."/>
        </authorList>
    </citation>
    <scope>NUCLEOTIDE SEQUENCE [LARGE SCALE GENOMIC DNA]</scope>
    <source>
        <strain evidence="1">ST1C</strain>
    </source>
</reference>
<gene>
    <name evidence="1" type="ORF">EZS28_048124</name>
</gene>
<dbReference type="Proteomes" id="UP000324800">
    <property type="component" value="Unassembled WGS sequence"/>
</dbReference>
<feature type="non-terminal residue" evidence="1">
    <location>
        <position position="1"/>
    </location>
</feature>
<evidence type="ECO:0000313" key="2">
    <source>
        <dbReference type="Proteomes" id="UP000324800"/>
    </source>
</evidence>
<dbReference type="EMBL" id="SNRW01033135">
    <property type="protein sequence ID" value="KAA6356348.1"/>
    <property type="molecule type" value="Genomic_DNA"/>
</dbReference>
<protein>
    <submittedName>
        <fullName evidence="1">Uncharacterized protein</fullName>
    </submittedName>
</protein>
<organism evidence="1 2">
    <name type="scientific">Streblomastix strix</name>
    <dbReference type="NCBI Taxonomy" id="222440"/>
    <lineage>
        <taxon>Eukaryota</taxon>
        <taxon>Metamonada</taxon>
        <taxon>Preaxostyla</taxon>
        <taxon>Oxymonadida</taxon>
        <taxon>Streblomastigidae</taxon>
        <taxon>Streblomastix</taxon>
    </lineage>
</organism>
<comment type="caution">
    <text evidence="1">The sequence shown here is derived from an EMBL/GenBank/DDBJ whole genome shotgun (WGS) entry which is preliminary data.</text>
</comment>
<accession>A0A5J4TDM7</accession>
<evidence type="ECO:0000313" key="1">
    <source>
        <dbReference type="EMBL" id="KAA6356348.1"/>
    </source>
</evidence>